<name>A0A517LRE1_9PEZI</name>
<accession>A0A517LRE1</accession>
<evidence type="ECO:0000313" key="2">
    <source>
        <dbReference type="EMBL" id="QDS78212.1"/>
    </source>
</evidence>
<keyword evidence="3" id="KW-1185">Reference proteome</keyword>
<organism evidence="2 3">
    <name type="scientific">Venturia effusa</name>
    <dbReference type="NCBI Taxonomy" id="50376"/>
    <lineage>
        <taxon>Eukaryota</taxon>
        <taxon>Fungi</taxon>
        <taxon>Dikarya</taxon>
        <taxon>Ascomycota</taxon>
        <taxon>Pezizomycotina</taxon>
        <taxon>Dothideomycetes</taxon>
        <taxon>Pleosporomycetidae</taxon>
        <taxon>Venturiales</taxon>
        <taxon>Venturiaceae</taxon>
        <taxon>Venturia</taxon>
    </lineage>
</organism>
<protein>
    <submittedName>
        <fullName evidence="2">Uncharacterized protein</fullName>
    </submittedName>
</protein>
<gene>
    <name evidence="2" type="ORF">FKW77_000816</name>
</gene>
<proteinExistence type="predicted"/>
<feature type="coiled-coil region" evidence="1">
    <location>
        <begin position="144"/>
        <end position="174"/>
    </location>
</feature>
<dbReference type="Proteomes" id="UP000316270">
    <property type="component" value="Chromosome 20"/>
</dbReference>
<keyword evidence="1" id="KW-0175">Coiled coil</keyword>
<evidence type="ECO:0000313" key="3">
    <source>
        <dbReference type="Proteomes" id="UP000316270"/>
    </source>
</evidence>
<dbReference type="EMBL" id="CP042204">
    <property type="protein sequence ID" value="QDS78212.1"/>
    <property type="molecule type" value="Genomic_DNA"/>
</dbReference>
<sequence length="227" mass="25677">MSDRSTEHLPHFQMVVMPTLLYLHLQVIVQLGHPRIHGNGSESLQHGIQILHDLGHNEGLDFHGDKLVTMLKSFALGTAPVDQPGSSQMVSLKSTIFLEQLLRCVIRMLQEAYLSGVERVGAIRTLEAEVARLTTQSTSQLHTIGELEIKLNELQDEIEQLTSSKEAAEELVKERDITIQDKDDVIRQRDTTIEENVVDYNNLMRMYDEISVKQTPEDTAEDTVHLD</sequence>
<dbReference type="AlphaFoldDB" id="A0A517LRE1"/>
<reference evidence="2 3" key="1">
    <citation type="submission" date="2019-07" db="EMBL/GenBank/DDBJ databases">
        <title>Finished genome of Venturia effusa.</title>
        <authorList>
            <person name="Young C.A."/>
            <person name="Cox M.P."/>
            <person name="Ganley A.R.D."/>
            <person name="David W.J."/>
        </authorList>
    </citation>
    <scope>NUCLEOTIDE SEQUENCE [LARGE SCALE GENOMIC DNA]</scope>
    <source>
        <strain evidence="3">albino</strain>
    </source>
</reference>
<evidence type="ECO:0000256" key="1">
    <source>
        <dbReference type="SAM" id="Coils"/>
    </source>
</evidence>